<keyword evidence="4" id="KW-1185">Reference proteome</keyword>
<name>A0A1X7BYQ9_9RHOB</name>
<dbReference type="OrthoDB" id="7596101at2"/>
<dbReference type="GO" id="GO:0003700">
    <property type="term" value="F:DNA-binding transcription factor activity"/>
    <property type="evidence" value="ECO:0007669"/>
    <property type="project" value="TreeGrafter"/>
</dbReference>
<dbReference type="Proteomes" id="UP000193224">
    <property type="component" value="Unassembled WGS sequence"/>
</dbReference>
<dbReference type="PANTHER" id="PTHR46797">
    <property type="entry name" value="HTH-TYPE TRANSCRIPTIONAL REGULATOR"/>
    <property type="match status" value="1"/>
</dbReference>
<dbReference type="SUPFAM" id="SSF47413">
    <property type="entry name" value="lambda repressor-like DNA-binding domains"/>
    <property type="match status" value="1"/>
</dbReference>
<evidence type="ECO:0000259" key="2">
    <source>
        <dbReference type="PROSITE" id="PS50943"/>
    </source>
</evidence>
<organism evidence="3 4">
    <name type="scientific">Roseovarius aestuarii</name>
    <dbReference type="NCBI Taxonomy" id="475083"/>
    <lineage>
        <taxon>Bacteria</taxon>
        <taxon>Pseudomonadati</taxon>
        <taxon>Pseudomonadota</taxon>
        <taxon>Alphaproteobacteria</taxon>
        <taxon>Rhodobacterales</taxon>
        <taxon>Roseobacteraceae</taxon>
        <taxon>Roseovarius</taxon>
    </lineage>
</organism>
<accession>A0A1X7BYQ9</accession>
<evidence type="ECO:0000313" key="3">
    <source>
        <dbReference type="EMBL" id="SMC14741.1"/>
    </source>
</evidence>
<dbReference type="Gene3D" id="1.10.260.40">
    <property type="entry name" value="lambda repressor-like DNA-binding domains"/>
    <property type="match status" value="1"/>
</dbReference>
<dbReference type="InterPro" id="IPR050807">
    <property type="entry name" value="TransReg_Diox_bact_type"/>
</dbReference>
<dbReference type="GO" id="GO:0003677">
    <property type="term" value="F:DNA binding"/>
    <property type="evidence" value="ECO:0007669"/>
    <property type="project" value="UniProtKB-KW"/>
</dbReference>
<sequence>MHIGERLHSLRQKSGQSLQAVADAVGISKAHIWEMEKGHSQNPSFDLVRKLAKHFGVSIDALVGEDDEPDADTLQIERIHRGLEDLSRRDRAIVEDTIRAMKTRTGSQG</sequence>
<dbReference type="AlphaFoldDB" id="A0A1X7BYQ9"/>
<feature type="domain" description="HTH cro/C1-type" evidence="2">
    <location>
        <begin position="7"/>
        <end position="62"/>
    </location>
</feature>
<dbReference type="EMBL" id="FWXB01000044">
    <property type="protein sequence ID" value="SMC14741.1"/>
    <property type="molecule type" value="Genomic_DNA"/>
</dbReference>
<dbReference type="PROSITE" id="PS50943">
    <property type="entry name" value="HTH_CROC1"/>
    <property type="match status" value="1"/>
</dbReference>
<dbReference type="SMART" id="SM00530">
    <property type="entry name" value="HTH_XRE"/>
    <property type="match status" value="1"/>
</dbReference>
<reference evidence="3 4" key="1">
    <citation type="submission" date="2017-03" db="EMBL/GenBank/DDBJ databases">
        <authorList>
            <person name="Afonso C.L."/>
            <person name="Miller P.J."/>
            <person name="Scott M.A."/>
            <person name="Spackman E."/>
            <person name="Goraichik I."/>
            <person name="Dimitrov K.M."/>
            <person name="Suarez D.L."/>
            <person name="Swayne D.E."/>
        </authorList>
    </citation>
    <scope>NUCLEOTIDE SEQUENCE [LARGE SCALE GENOMIC DNA]</scope>
    <source>
        <strain evidence="3 4">CECT 7745</strain>
    </source>
</reference>
<dbReference type="InterPro" id="IPR010982">
    <property type="entry name" value="Lambda_DNA-bd_dom_sf"/>
</dbReference>
<gene>
    <name evidence="3" type="primary">sinR_3</name>
    <name evidence="3" type="ORF">ROA7745_04611</name>
</gene>
<proteinExistence type="predicted"/>
<evidence type="ECO:0000313" key="4">
    <source>
        <dbReference type="Proteomes" id="UP000193224"/>
    </source>
</evidence>
<dbReference type="PANTHER" id="PTHR46797:SF1">
    <property type="entry name" value="METHYLPHOSPHONATE SYNTHASE"/>
    <property type="match status" value="1"/>
</dbReference>
<dbReference type="GO" id="GO:0005829">
    <property type="term" value="C:cytosol"/>
    <property type="evidence" value="ECO:0007669"/>
    <property type="project" value="TreeGrafter"/>
</dbReference>
<dbReference type="Pfam" id="PF13560">
    <property type="entry name" value="HTH_31"/>
    <property type="match status" value="1"/>
</dbReference>
<keyword evidence="1" id="KW-0238">DNA-binding</keyword>
<dbReference type="InterPro" id="IPR001387">
    <property type="entry name" value="Cro/C1-type_HTH"/>
</dbReference>
<dbReference type="CDD" id="cd00093">
    <property type="entry name" value="HTH_XRE"/>
    <property type="match status" value="1"/>
</dbReference>
<evidence type="ECO:0000256" key="1">
    <source>
        <dbReference type="ARBA" id="ARBA00023125"/>
    </source>
</evidence>
<protein>
    <submittedName>
        <fullName evidence="3">HTH-type transcriptional regulator SinR</fullName>
    </submittedName>
</protein>
<dbReference type="RefSeq" id="WP_085802619.1">
    <property type="nucleotide sequence ID" value="NZ_FWXB01000044.1"/>
</dbReference>